<organism evidence="1 2">
    <name type="scientific">Paenibacillus marchantiophytorum</name>
    <dbReference type="NCBI Taxonomy" id="1619310"/>
    <lineage>
        <taxon>Bacteria</taxon>
        <taxon>Bacillati</taxon>
        <taxon>Bacillota</taxon>
        <taxon>Bacilli</taxon>
        <taxon>Bacillales</taxon>
        <taxon>Paenibacillaceae</taxon>
        <taxon>Paenibacillus</taxon>
    </lineage>
</organism>
<evidence type="ECO:0000313" key="2">
    <source>
        <dbReference type="Proteomes" id="UP000615455"/>
    </source>
</evidence>
<reference evidence="2" key="1">
    <citation type="journal article" date="2019" name="Int. J. Syst. Evol. Microbiol.">
        <title>The Global Catalogue of Microorganisms (GCM) 10K type strain sequencing project: providing services to taxonomists for standard genome sequencing and annotation.</title>
        <authorList>
            <consortium name="The Broad Institute Genomics Platform"/>
            <consortium name="The Broad Institute Genome Sequencing Center for Infectious Disease"/>
            <person name="Wu L."/>
            <person name="Ma J."/>
        </authorList>
    </citation>
    <scope>NUCLEOTIDE SEQUENCE [LARGE SCALE GENOMIC DNA]</scope>
    <source>
        <strain evidence="2">CGMCC 1.15043</strain>
    </source>
</reference>
<gene>
    <name evidence="1" type="ORF">GCM10008018_43090</name>
</gene>
<keyword evidence="2" id="KW-1185">Reference proteome</keyword>
<name>A0ABQ1EYT4_9BACL</name>
<dbReference type="EMBL" id="BMHE01000024">
    <property type="protein sequence ID" value="GFZ92089.1"/>
    <property type="molecule type" value="Genomic_DNA"/>
</dbReference>
<protein>
    <submittedName>
        <fullName evidence="1">Uncharacterized protein</fullName>
    </submittedName>
</protein>
<accession>A0ABQ1EYT4</accession>
<dbReference type="Proteomes" id="UP000615455">
    <property type="component" value="Unassembled WGS sequence"/>
</dbReference>
<proteinExistence type="predicted"/>
<sequence>MVFYDSAETGGTYFVGRQEFDDARTCPFVGEEERQLRCTVKMEARVSLAG</sequence>
<comment type="caution">
    <text evidence="1">The sequence shown here is derived from an EMBL/GenBank/DDBJ whole genome shotgun (WGS) entry which is preliminary data.</text>
</comment>
<evidence type="ECO:0000313" key="1">
    <source>
        <dbReference type="EMBL" id="GFZ92089.1"/>
    </source>
</evidence>